<dbReference type="AlphaFoldDB" id="A0A284QS16"/>
<gene>
    <name evidence="1" type="ORF">ARMOST_02494</name>
</gene>
<proteinExistence type="predicted"/>
<evidence type="ECO:0000313" key="1">
    <source>
        <dbReference type="EMBL" id="SJK99203.1"/>
    </source>
</evidence>
<name>A0A284QS16_ARMOS</name>
<evidence type="ECO:0000313" key="2">
    <source>
        <dbReference type="Proteomes" id="UP000219338"/>
    </source>
</evidence>
<reference evidence="2" key="1">
    <citation type="journal article" date="2017" name="Nat. Ecol. Evol.">
        <title>Genome expansion and lineage-specific genetic innovations in the forest pathogenic fungi Armillaria.</title>
        <authorList>
            <person name="Sipos G."/>
            <person name="Prasanna A.N."/>
            <person name="Walter M.C."/>
            <person name="O'Connor E."/>
            <person name="Balint B."/>
            <person name="Krizsan K."/>
            <person name="Kiss B."/>
            <person name="Hess J."/>
            <person name="Varga T."/>
            <person name="Slot J."/>
            <person name="Riley R."/>
            <person name="Boka B."/>
            <person name="Rigling D."/>
            <person name="Barry K."/>
            <person name="Lee J."/>
            <person name="Mihaltcheva S."/>
            <person name="LaButti K."/>
            <person name="Lipzen A."/>
            <person name="Waldron R."/>
            <person name="Moloney N.M."/>
            <person name="Sperisen C."/>
            <person name="Kredics L."/>
            <person name="Vagvoelgyi C."/>
            <person name="Patrignani A."/>
            <person name="Fitzpatrick D."/>
            <person name="Nagy I."/>
            <person name="Doyle S."/>
            <person name="Anderson J.B."/>
            <person name="Grigoriev I.V."/>
            <person name="Gueldener U."/>
            <person name="Muensterkoetter M."/>
            <person name="Nagy L.G."/>
        </authorList>
    </citation>
    <scope>NUCLEOTIDE SEQUENCE [LARGE SCALE GENOMIC DNA]</scope>
    <source>
        <strain evidence="2">C18/9</strain>
    </source>
</reference>
<dbReference type="InterPro" id="IPR036291">
    <property type="entry name" value="NAD(P)-bd_dom_sf"/>
</dbReference>
<sequence length="110" mass="12145">MAHLVHGIALDLGKYGITVNAYVPGALNTEMSDAFHFCDLRVSVLIIVLGRETAHQQGNMEEVIKLNVARSAVHYVGQPEVIAGLVFLFSFERSALYNWANRGNGGWCFH</sequence>
<dbReference type="Proteomes" id="UP000219338">
    <property type="component" value="Unassembled WGS sequence"/>
</dbReference>
<dbReference type="EMBL" id="FUEG01000002">
    <property type="protein sequence ID" value="SJK99203.1"/>
    <property type="molecule type" value="Genomic_DNA"/>
</dbReference>
<protein>
    <submittedName>
        <fullName evidence="1">Uncharacterized protein</fullName>
    </submittedName>
</protein>
<keyword evidence="2" id="KW-1185">Reference proteome</keyword>
<accession>A0A284QS16</accession>
<dbReference type="OrthoDB" id="498125at2759"/>
<dbReference type="SUPFAM" id="SSF51735">
    <property type="entry name" value="NAD(P)-binding Rossmann-fold domains"/>
    <property type="match status" value="1"/>
</dbReference>
<organism evidence="1 2">
    <name type="scientific">Armillaria ostoyae</name>
    <name type="common">Armillaria root rot fungus</name>
    <dbReference type="NCBI Taxonomy" id="47428"/>
    <lineage>
        <taxon>Eukaryota</taxon>
        <taxon>Fungi</taxon>
        <taxon>Dikarya</taxon>
        <taxon>Basidiomycota</taxon>
        <taxon>Agaricomycotina</taxon>
        <taxon>Agaricomycetes</taxon>
        <taxon>Agaricomycetidae</taxon>
        <taxon>Agaricales</taxon>
        <taxon>Marasmiineae</taxon>
        <taxon>Physalacriaceae</taxon>
        <taxon>Armillaria</taxon>
    </lineage>
</organism>
<dbReference type="Gene3D" id="3.40.50.720">
    <property type="entry name" value="NAD(P)-binding Rossmann-like Domain"/>
    <property type="match status" value="1"/>
</dbReference>